<dbReference type="Gene3D" id="3.40.91.80">
    <property type="match status" value="1"/>
</dbReference>
<dbReference type="Proteomes" id="UP000282125">
    <property type="component" value="Unassembled WGS sequence"/>
</dbReference>
<feature type="domain" description="Restriction endonuclease type II EcoRII C-terminal" evidence="1">
    <location>
        <begin position="234"/>
        <end position="402"/>
    </location>
</feature>
<dbReference type="GO" id="GO:0009307">
    <property type="term" value="P:DNA restriction-modification system"/>
    <property type="evidence" value="ECO:0007669"/>
    <property type="project" value="InterPro"/>
</dbReference>
<name>A0A3P3DSH2_9RHOB</name>
<evidence type="ECO:0000313" key="2">
    <source>
        <dbReference type="EMBL" id="RRH76636.1"/>
    </source>
</evidence>
<keyword evidence="3" id="KW-1185">Reference proteome</keyword>
<protein>
    <submittedName>
        <fullName evidence="2">Type II restriction endonuclease</fullName>
    </submittedName>
</protein>
<reference evidence="2 3" key="1">
    <citation type="submission" date="2018-11" db="EMBL/GenBank/DDBJ databases">
        <title>Gemmobacter sp. nov., YIM 102744-1 draft genome.</title>
        <authorList>
            <person name="Li G."/>
            <person name="Jiang Y."/>
        </authorList>
    </citation>
    <scope>NUCLEOTIDE SEQUENCE [LARGE SCALE GENOMIC DNA]</scope>
    <source>
        <strain evidence="2 3">YIM 102744-1</strain>
    </source>
</reference>
<sequence>MITRGSLSKYFIGAAAKGLKAVEVDPTASKQHEFQSVDVFRTYLGTPSDKVVIPVTYLWMDDEDEAPLRIEATGTWYNTRKRTPHRPPEYRLYYPHAANPVVYRARPGDTLFLCMTTSGRLLAILCPSGSSTEQKLLWLFGLELSLDFALVQRDLTEGARGIDFAASFILEELGIEPEIPETEAFARLVKKFGLTFPRTDEFSAFARACVTQADPVGDPDGTLLAWMDLDEALFRRLEREVVAERLKEGFLIGDEADVNGFLRFSLSVQNRRKSRAGFAFAHHIEEILKANGIRHRREATTEKRAAADFLFPGEAEYSDPLYPAENLRMLAVKTTCKDRWRQVLAEADRITDKHLLTLEPAISRAQTAEMQAHNLHLVLPKALHATFHPEQRPWLMSFAQFIASVKAEAQPTRLP</sequence>
<dbReference type="InterPro" id="IPR015109">
    <property type="entry name" value="Restrct_endonuc_II_EcoRII_C"/>
</dbReference>
<keyword evidence="2" id="KW-0540">Nuclease</keyword>
<keyword evidence="2" id="KW-0255">Endonuclease</keyword>
<dbReference type="InterPro" id="IPR038365">
    <property type="entry name" value="EcoRII_C_sf"/>
</dbReference>
<dbReference type="RefSeq" id="WP_124964023.1">
    <property type="nucleotide sequence ID" value="NZ_RRAZ01000006.1"/>
</dbReference>
<comment type="caution">
    <text evidence="2">The sequence shown here is derived from an EMBL/GenBank/DDBJ whole genome shotgun (WGS) entry which is preliminary data.</text>
</comment>
<gene>
    <name evidence="2" type="ORF">EG244_05565</name>
</gene>
<keyword evidence="2" id="KW-0378">Hydrolase</keyword>
<dbReference type="SUPFAM" id="SSF52980">
    <property type="entry name" value="Restriction endonuclease-like"/>
    <property type="match status" value="1"/>
</dbReference>
<dbReference type="GO" id="GO:0003677">
    <property type="term" value="F:DNA binding"/>
    <property type="evidence" value="ECO:0007669"/>
    <property type="project" value="InterPro"/>
</dbReference>
<dbReference type="AlphaFoldDB" id="A0A3P3DSH2"/>
<organism evidence="2 3">
    <name type="scientific">Falsigemmobacter faecalis</name>
    <dbReference type="NCBI Taxonomy" id="2488730"/>
    <lineage>
        <taxon>Bacteria</taxon>
        <taxon>Pseudomonadati</taxon>
        <taxon>Pseudomonadota</taxon>
        <taxon>Alphaproteobacteria</taxon>
        <taxon>Rhodobacterales</taxon>
        <taxon>Paracoccaceae</taxon>
        <taxon>Falsigemmobacter</taxon>
    </lineage>
</organism>
<dbReference type="GO" id="GO:0009036">
    <property type="term" value="F:type II site-specific deoxyribonuclease activity"/>
    <property type="evidence" value="ECO:0007669"/>
    <property type="project" value="InterPro"/>
</dbReference>
<proteinExistence type="predicted"/>
<accession>A0A3P3DSH2</accession>
<evidence type="ECO:0000313" key="3">
    <source>
        <dbReference type="Proteomes" id="UP000282125"/>
    </source>
</evidence>
<dbReference type="InterPro" id="IPR011335">
    <property type="entry name" value="Restrct_endonuc-II-like"/>
</dbReference>
<dbReference type="OrthoDB" id="9797574at2"/>
<evidence type="ECO:0000259" key="1">
    <source>
        <dbReference type="Pfam" id="PF09019"/>
    </source>
</evidence>
<dbReference type="Pfam" id="PF09019">
    <property type="entry name" value="EcoRII-C"/>
    <property type="match status" value="1"/>
</dbReference>
<dbReference type="EMBL" id="RRAZ01000006">
    <property type="protein sequence ID" value="RRH76636.1"/>
    <property type="molecule type" value="Genomic_DNA"/>
</dbReference>